<keyword evidence="1" id="KW-0732">Signal</keyword>
<feature type="signal peptide" evidence="1">
    <location>
        <begin position="1"/>
        <end position="21"/>
    </location>
</feature>
<accession>A0A7K1J4G6</accession>
<dbReference type="AlphaFoldDB" id="A0A7K1J4G6"/>
<dbReference type="EMBL" id="WNLP01000002">
    <property type="protein sequence ID" value="MUH59431.1"/>
    <property type="molecule type" value="Genomic_DNA"/>
</dbReference>
<dbReference type="Pfam" id="PF01547">
    <property type="entry name" value="SBP_bac_1"/>
    <property type="match status" value="1"/>
</dbReference>
<evidence type="ECO:0000256" key="1">
    <source>
        <dbReference type="SAM" id="SignalP"/>
    </source>
</evidence>
<keyword evidence="3" id="KW-1185">Reference proteome</keyword>
<dbReference type="InterPro" id="IPR050490">
    <property type="entry name" value="Bact_solute-bd_prot1"/>
</dbReference>
<dbReference type="PANTHER" id="PTHR43649">
    <property type="entry name" value="ARABINOSE-BINDING PROTEIN-RELATED"/>
    <property type="match status" value="1"/>
</dbReference>
<proteinExistence type="predicted"/>
<gene>
    <name evidence="2" type="ORF">GSD1FS_0753</name>
</gene>
<dbReference type="Proteomes" id="UP000487882">
    <property type="component" value="Unassembled WGS sequence"/>
</dbReference>
<dbReference type="CDD" id="cd13585">
    <property type="entry name" value="PBP2_TMBP_like"/>
    <property type="match status" value="1"/>
</dbReference>
<reference evidence="2 3" key="1">
    <citation type="submission" date="2019-09" db="EMBL/GenBank/DDBJ databases">
        <title>Bifidobacterium canis sp. nov., isolated from the digestive tract of German Shepherd dog puppy.</title>
        <authorList>
            <person name="Bunesova V."/>
        </authorList>
    </citation>
    <scope>NUCLEOTIDE SEQUENCE [LARGE SCALE GENOMIC DNA]</scope>
    <source>
        <strain evidence="2 3">GSD1FS</strain>
    </source>
</reference>
<sequence length="436" mass="46487">MSLKKKVAAFAVAAAMIVPLAACGSNGSSSSEGSNGETVELNVWGWEPLLKEVVPGFEKENPNIKVKITNAGTNSKEYTALSNALNAGSGAPDVVQLDYNAVPQFALTGGLEDLSQYGSGDIIDQFTNGAKSAVTIENKVYGLPMGTGPMALFYNKDVFDKAGVTEAPKTWDEFYEAAKKIRKTGSYITSDSGDAGFAMSMMWEAGGAPFKVDGENLTINLTGDSGVQKFADFWQKMISEDLIDTQTAGWSEDWYKSLNDGSIASLMTGAWMPITLENSVKDAAGKYRVAALPTPSGEAVSSENGGGALAVVKGTKKGDAAYKFAKYVAIGGGNKTFTDGGSFPPDKATLENKDFLDKKVDYFGGQQINKVLAQSASDVKTEFQFLPFQVYANDVFADTVGKAYAKNSTTTLKDGLKQWQDKLVAYGKEQGYTVNQ</sequence>
<dbReference type="SUPFAM" id="SSF53850">
    <property type="entry name" value="Periplasmic binding protein-like II"/>
    <property type="match status" value="1"/>
</dbReference>
<evidence type="ECO:0000313" key="3">
    <source>
        <dbReference type="Proteomes" id="UP000487882"/>
    </source>
</evidence>
<dbReference type="InterPro" id="IPR006059">
    <property type="entry name" value="SBP"/>
</dbReference>
<comment type="caution">
    <text evidence="2">The sequence shown here is derived from an EMBL/GenBank/DDBJ whole genome shotgun (WGS) entry which is preliminary data.</text>
</comment>
<dbReference type="RefSeq" id="WP_155588396.1">
    <property type="nucleotide sequence ID" value="NZ_WNLP01000002.1"/>
</dbReference>
<dbReference type="PANTHER" id="PTHR43649:SF14">
    <property type="entry name" value="BLR3389 PROTEIN"/>
    <property type="match status" value="1"/>
</dbReference>
<dbReference type="Gene3D" id="3.40.190.10">
    <property type="entry name" value="Periplasmic binding protein-like II"/>
    <property type="match status" value="3"/>
</dbReference>
<name>A0A7K1J4G6_9BIFI</name>
<evidence type="ECO:0000313" key="2">
    <source>
        <dbReference type="EMBL" id="MUH59431.1"/>
    </source>
</evidence>
<organism evidence="2 3">
    <name type="scientific">Bifidobacterium canis</name>
    <dbReference type="NCBI Taxonomy" id="2610880"/>
    <lineage>
        <taxon>Bacteria</taxon>
        <taxon>Bacillati</taxon>
        <taxon>Actinomycetota</taxon>
        <taxon>Actinomycetes</taxon>
        <taxon>Bifidobacteriales</taxon>
        <taxon>Bifidobacteriaceae</taxon>
        <taxon>Bifidobacterium</taxon>
    </lineage>
</organism>
<protein>
    <submittedName>
        <fullName evidence="2">ABC transporter substrate-binding protein</fullName>
    </submittedName>
</protein>
<feature type="chain" id="PRO_5039290013" evidence="1">
    <location>
        <begin position="22"/>
        <end position="436"/>
    </location>
</feature>